<dbReference type="Proteomes" id="UP000198406">
    <property type="component" value="Unassembled WGS sequence"/>
</dbReference>
<sequence length="579" mass="64506">MMWSVHVFLFELAFLPFVTSYSTLTFTSFAPRVSSRPRRRFRNIAVSQQDTTQDIIDDEELLKEVTESQLVGLCKQFELPTEGTKEILLLRLREYAEQEIERERRVLKERVDKVEQGSENDKERYELAEGNPIDDNDDDEDAAFFYYHLPDDDTSNSTSAKATPSRPKKATIIDSSVVTAPPPPAEPNEDGERVVTIYSTTDTNDLTGVAAAQPGQSSIAGGDLTSVTPSIKGSQPWEMESQQKTTTSREIEQAKEQINELVQILLAMTGAPAFAAMVDDDELANKMPSYAPRNGFVGFDPSLVPQQLLSASSQALRTSRGAVLADVLRQYELQGIGQDGMAGDDTQKGGGHYREVSKVRAFLEGYRRAEVRRLARETTVMLLDKLVSEGVNGLDFMLASMTKSSDDASAYAGELNDSLLEYLNDAIRQQQAKVDQLVADSPKIELLEERYPKSDQVDALWEVSYENGEKLESIDPNNPTVQKTLREAYGDSETSLSITNERIPDSAAEKLLLLLTLLRERIKVEAAFAPDEKGRNLRLLAYCLRLQSDREREQLILNSLGSSLDVSDLRCGGILYTRS</sequence>
<dbReference type="EMBL" id="BDSP01000141">
    <property type="protein sequence ID" value="GAX19894.1"/>
    <property type="molecule type" value="Genomic_DNA"/>
</dbReference>
<feature type="domain" description="SAP" evidence="3">
    <location>
        <begin position="62"/>
        <end position="96"/>
    </location>
</feature>
<feature type="compositionally biased region" description="Polar residues" evidence="1">
    <location>
        <begin position="214"/>
        <end position="233"/>
    </location>
</feature>
<dbReference type="AlphaFoldDB" id="A0A1Z5K0R5"/>
<feature type="chain" id="PRO_5013255667" description="SAP domain-containing protein" evidence="2">
    <location>
        <begin position="21"/>
        <end position="579"/>
    </location>
</feature>
<keyword evidence="2" id="KW-0732">Signal</keyword>
<evidence type="ECO:0000313" key="5">
    <source>
        <dbReference type="Proteomes" id="UP000198406"/>
    </source>
</evidence>
<reference evidence="4 5" key="1">
    <citation type="journal article" date="2015" name="Plant Cell">
        <title>Oil accumulation by the oleaginous diatom Fistulifera solaris as revealed by the genome and transcriptome.</title>
        <authorList>
            <person name="Tanaka T."/>
            <person name="Maeda Y."/>
            <person name="Veluchamy A."/>
            <person name="Tanaka M."/>
            <person name="Abida H."/>
            <person name="Marechal E."/>
            <person name="Bowler C."/>
            <person name="Muto M."/>
            <person name="Sunaga Y."/>
            <person name="Tanaka M."/>
            <person name="Yoshino T."/>
            <person name="Taniguchi T."/>
            <person name="Fukuda Y."/>
            <person name="Nemoto M."/>
            <person name="Matsumoto M."/>
            <person name="Wong P.S."/>
            <person name="Aburatani S."/>
            <person name="Fujibuchi W."/>
        </authorList>
    </citation>
    <scope>NUCLEOTIDE SEQUENCE [LARGE SCALE GENOMIC DNA]</scope>
    <source>
        <strain evidence="4 5">JPCC DA0580</strain>
    </source>
</reference>
<evidence type="ECO:0000256" key="2">
    <source>
        <dbReference type="SAM" id="SignalP"/>
    </source>
</evidence>
<keyword evidence="5" id="KW-1185">Reference proteome</keyword>
<feature type="region of interest" description="Disordered" evidence="1">
    <location>
        <begin position="214"/>
        <end position="242"/>
    </location>
</feature>
<dbReference type="InterPro" id="IPR003034">
    <property type="entry name" value="SAP_dom"/>
</dbReference>
<comment type="caution">
    <text evidence="4">The sequence shown here is derived from an EMBL/GenBank/DDBJ whole genome shotgun (WGS) entry which is preliminary data.</text>
</comment>
<evidence type="ECO:0000313" key="4">
    <source>
        <dbReference type="EMBL" id="GAX19894.1"/>
    </source>
</evidence>
<accession>A0A1Z5K0R5</accession>
<protein>
    <recommendedName>
        <fullName evidence="3">SAP domain-containing protein</fullName>
    </recommendedName>
</protein>
<feature type="compositionally biased region" description="Basic and acidic residues" evidence="1">
    <location>
        <begin position="111"/>
        <end position="127"/>
    </location>
</feature>
<proteinExistence type="predicted"/>
<dbReference type="PROSITE" id="PS50800">
    <property type="entry name" value="SAP"/>
    <property type="match status" value="1"/>
</dbReference>
<gene>
    <name evidence="4" type="ORF">FisN_1Lh639</name>
</gene>
<evidence type="ECO:0000259" key="3">
    <source>
        <dbReference type="PROSITE" id="PS50800"/>
    </source>
</evidence>
<dbReference type="InParanoid" id="A0A1Z5K0R5"/>
<organism evidence="4 5">
    <name type="scientific">Fistulifera solaris</name>
    <name type="common">Oleaginous diatom</name>
    <dbReference type="NCBI Taxonomy" id="1519565"/>
    <lineage>
        <taxon>Eukaryota</taxon>
        <taxon>Sar</taxon>
        <taxon>Stramenopiles</taxon>
        <taxon>Ochrophyta</taxon>
        <taxon>Bacillariophyta</taxon>
        <taxon>Bacillariophyceae</taxon>
        <taxon>Bacillariophycidae</taxon>
        <taxon>Naviculales</taxon>
        <taxon>Naviculaceae</taxon>
        <taxon>Fistulifera</taxon>
    </lineage>
</organism>
<name>A0A1Z5K0R5_FISSO</name>
<dbReference type="OrthoDB" id="43446at2759"/>
<feature type="region of interest" description="Disordered" evidence="1">
    <location>
        <begin position="111"/>
        <end position="190"/>
    </location>
</feature>
<evidence type="ECO:0000256" key="1">
    <source>
        <dbReference type="SAM" id="MobiDB-lite"/>
    </source>
</evidence>
<feature type="signal peptide" evidence="2">
    <location>
        <begin position="1"/>
        <end position="20"/>
    </location>
</feature>
<feature type="compositionally biased region" description="Acidic residues" evidence="1">
    <location>
        <begin position="132"/>
        <end position="142"/>
    </location>
</feature>